<dbReference type="Gramene" id="PNW71415">
    <property type="protein sequence ID" value="PNW71415"/>
    <property type="gene ID" value="CHLRE_16g653338v5"/>
</dbReference>
<dbReference type="ExpressionAtlas" id="A0A2K3CT04">
    <property type="expression patterns" value="baseline and differential"/>
</dbReference>
<sequence>MSADGMAWSPPPSHAGSGHGPFSTSLLLPHMQPLSPGPAIPRPQEAPQSQPSRQQHGLLALPNDVLAKIADTALRCGSGTALTAACRDLRDATQAALHASPCLRLKLVRVRLHAMYGAYGSDCVTADGIYSCSGARRLLLPDHLSESQRVEVLLALVEELTVSAAEAGEQGVGRMEGVEAEEQGGPRWRQHELQQTAAAGGCGGEMPGVALEGHMSEWGAHHAFGVGDERLQDERACGTFRGRRHCSARVREQVQELIVAAARAGDLRSVTGLMQVVWC</sequence>
<dbReference type="InParanoid" id="A0A2K3CT04"/>
<feature type="compositionally biased region" description="Low complexity" evidence="1">
    <location>
        <begin position="14"/>
        <end position="23"/>
    </location>
</feature>
<dbReference type="KEGG" id="cre:CHLRE_16g653338v5"/>
<dbReference type="PaxDb" id="3055-EDO99427"/>
<keyword evidence="3" id="KW-1185">Reference proteome</keyword>
<protein>
    <submittedName>
        <fullName evidence="2">Uncharacterized protein</fullName>
    </submittedName>
</protein>
<dbReference type="OrthoDB" id="546433at2759"/>
<dbReference type="AlphaFoldDB" id="A0A2K3CT04"/>
<dbReference type="Proteomes" id="UP000006906">
    <property type="component" value="Chromosome 16"/>
</dbReference>
<feature type="region of interest" description="Disordered" evidence="1">
    <location>
        <begin position="1"/>
        <end position="54"/>
    </location>
</feature>
<organism evidence="2 3">
    <name type="scientific">Chlamydomonas reinhardtii</name>
    <name type="common">Chlamydomonas smithii</name>
    <dbReference type="NCBI Taxonomy" id="3055"/>
    <lineage>
        <taxon>Eukaryota</taxon>
        <taxon>Viridiplantae</taxon>
        <taxon>Chlorophyta</taxon>
        <taxon>core chlorophytes</taxon>
        <taxon>Chlorophyceae</taxon>
        <taxon>CS clade</taxon>
        <taxon>Chlamydomonadales</taxon>
        <taxon>Chlamydomonadaceae</taxon>
        <taxon>Chlamydomonas</taxon>
    </lineage>
</organism>
<evidence type="ECO:0000313" key="3">
    <source>
        <dbReference type="Proteomes" id="UP000006906"/>
    </source>
</evidence>
<accession>A0A2K3CT04</accession>
<evidence type="ECO:0000256" key="1">
    <source>
        <dbReference type="SAM" id="MobiDB-lite"/>
    </source>
</evidence>
<reference evidence="2 3" key="1">
    <citation type="journal article" date="2007" name="Science">
        <title>The Chlamydomonas genome reveals the evolution of key animal and plant functions.</title>
        <authorList>
            <person name="Merchant S.S."/>
            <person name="Prochnik S.E."/>
            <person name="Vallon O."/>
            <person name="Harris E.H."/>
            <person name="Karpowicz S.J."/>
            <person name="Witman G.B."/>
            <person name="Terry A."/>
            <person name="Salamov A."/>
            <person name="Fritz-Laylin L.K."/>
            <person name="Marechal-Drouard L."/>
            <person name="Marshall W.F."/>
            <person name="Qu L.H."/>
            <person name="Nelson D.R."/>
            <person name="Sanderfoot A.A."/>
            <person name="Spalding M.H."/>
            <person name="Kapitonov V.V."/>
            <person name="Ren Q."/>
            <person name="Ferris P."/>
            <person name="Lindquist E."/>
            <person name="Shapiro H."/>
            <person name="Lucas S.M."/>
            <person name="Grimwood J."/>
            <person name="Schmutz J."/>
            <person name="Cardol P."/>
            <person name="Cerutti H."/>
            <person name="Chanfreau G."/>
            <person name="Chen C.L."/>
            <person name="Cognat V."/>
            <person name="Croft M.T."/>
            <person name="Dent R."/>
            <person name="Dutcher S."/>
            <person name="Fernandez E."/>
            <person name="Fukuzawa H."/>
            <person name="Gonzalez-Ballester D."/>
            <person name="Gonzalez-Halphen D."/>
            <person name="Hallmann A."/>
            <person name="Hanikenne M."/>
            <person name="Hippler M."/>
            <person name="Inwood W."/>
            <person name="Jabbari K."/>
            <person name="Kalanon M."/>
            <person name="Kuras R."/>
            <person name="Lefebvre P.A."/>
            <person name="Lemaire S.D."/>
            <person name="Lobanov A.V."/>
            <person name="Lohr M."/>
            <person name="Manuell A."/>
            <person name="Meier I."/>
            <person name="Mets L."/>
            <person name="Mittag M."/>
            <person name="Mittelmeier T."/>
            <person name="Moroney J.V."/>
            <person name="Moseley J."/>
            <person name="Napoli C."/>
            <person name="Nedelcu A.M."/>
            <person name="Niyogi K."/>
            <person name="Novoselov S.V."/>
            <person name="Paulsen I.T."/>
            <person name="Pazour G."/>
            <person name="Purton S."/>
            <person name="Ral J.P."/>
            <person name="Riano-Pachon D.M."/>
            <person name="Riekhof W."/>
            <person name="Rymarquis L."/>
            <person name="Schroda M."/>
            <person name="Stern D."/>
            <person name="Umen J."/>
            <person name="Willows R."/>
            <person name="Wilson N."/>
            <person name="Zimmer S.L."/>
            <person name="Allmer J."/>
            <person name="Balk J."/>
            <person name="Bisova K."/>
            <person name="Chen C.J."/>
            <person name="Elias M."/>
            <person name="Gendler K."/>
            <person name="Hauser C."/>
            <person name="Lamb M.R."/>
            <person name="Ledford H."/>
            <person name="Long J.C."/>
            <person name="Minagawa J."/>
            <person name="Page M.D."/>
            <person name="Pan J."/>
            <person name="Pootakham W."/>
            <person name="Roje S."/>
            <person name="Rose A."/>
            <person name="Stahlberg E."/>
            <person name="Terauchi A.M."/>
            <person name="Yang P."/>
            <person name="Ball S."/>
            <person name="Bowler C."/>
            <person name="Dieckmann C.L."/>
            <person name="Gladyshev V.N."/>
            <person name="Green P."/>
            <person name="Jorgensen R."/>
            <person name="Mayfield S."/>
            <person name="Mueller-Roeber B."/>
            <person name="Rajamani S."/>
            <person name="Sayre R.T."/>
            <person name="Brokstein P."/>
            <person name="Dubchak I."/>
            <person name="Goodstein D."/>
            <person name="Hornick L."/>
            <person name="Huang Y.W."/>
            <person name="Jhaveri J."/>
            <person name="Luo Y."/>
            <person name="Martinez D."/>
            <person name="Ngau W.C."/>
            <person name="Otillar B."/>
            <person name="Poliakov A."/>
            <person name="Porter A."/>
            <person name="Szajkowski L."/>
            <person name="Werner G."/>
            <person name="Zhou K."/>
            <person name="Grigoriev I.V."/>
            <person name="Rokhsar D.S."/>
            <person name="Grossman A.R."/>
        </authorList>
    </citation>
    <scope>NUCLEOTIDE SEQUENCE [LARGE SCALE GENOMIC DNA]</scope>
    <source>
        <strain evidence="3">CC-503</strain>
    </source>
</reference>
<dbReference type="RefSeq" id="XP_042915486.1">
    <property type="nucleotide sequence ID" value="XM_043070843.1"/>
</dbReference>
<gene>
    <name evidence="2" type="ORF">CHLRE_16g653338v5</name>
</gene>
<proteinExistence type="predicted"/>
<dbReference type="GeneID" id="66056519"/>
<name>A0A2K3CT04_CHLRE</name>
<dbReference type="EMBL" id="CM008977">
    <property type="protein sequence ID" value="PNW71415.1"/>
    <property type="molecule type" value="Genomic_DNA"/>
</dbReference>
<evidence type="ECO:0000313" key="2">
    <source>
        <dbReference type="EMBL" id="PNW71415.1"/>
    </source>
</evidence>